<dbReference type="AlphaFoldDB" id="A0AA38XB05"/>
<evidence type="ECO:0000313" key="5">
    <source>
        <dbReference type="EMBL" id="KAJ9610040.1"/>
    </source>
</evidence>
<dbReference type="InterPro" id="IPR051637">
    <property type="entry name" value="Ank_repeat_dom-contain_49"/>
</dbReference>
<keyword evidence="6" id="KW-1185">Reference proteome</keyword>
<feature type="region of interest" description="Disordered" evidence="4">
    <location>
        <begin position="293"/>
        <end position="325"/>
    </location>
</feature>
<dbReference type="InterPro" id="IPR002110">
    <property type="entry name" value="Ankyrin_rpt"/>
</dbReference>
<evidence type="ECO:0000256" key="1">
    <source>
        <dbReference type="ARBA" id="ARBA00022737"/>
    </source>
</evidence>
<dbReference type="SUPFAM" id="SSF48403">
    <property type="entry name" value="Ankyrin repeat"/>
    <property type="match status" value="1"/>
</dbReference>
<keyword evidence="1" id="KW-0677">Repeat</keyword>
<sequence>MSPKTFGVGVKHLGTAAFPSNAILRLLRLGRLCKTQPKIEMVTCLIEHGFRTSGFDDYETKELCFPLFNAVALCNIDLIMVLIKYGAQVTDTDKHRLNDTPLHIIAVIDLPGADIVGTARLLIELGADVNAVSNVGRTPLHALCDSVAPPETLRSLLDLYVSHGAKINAVDRHGRIPLLLLAQSSAPLETVIALLDRHLTHGVDINTVDSQGDTVISLLLYWNKTVRTGNAAGRDDKSRPWPEVCRILQHLSDAGARFDVRSKSGWSVLSYAQQWLPEAIPFVKSRVALERDPASERKNISRRDGKESTWRELSRRLRGKDLQKA</sequence>
<proteinExistence type="predicted"/>
<dbReference type="PANTHER" id="PTHR24180:SF45">
    <property type="entry name" value="POLY [ADP-RIBOSE] POLYMERASE TANKYRASE"/>
    <property type="match status" value="1"/>
</dbReference>
<evidence type="ECO:0000256" key="2">
    <source>
        <dbReference type="ARBA" id="ARBA00023043"/>
    </source>
</evidence>
<dbReference type="Proteomes" id="UP001172673">
    <property type="component" value="Unassembled WGS sequence"/>
</dbReference>
<dbReference type="InterPro" id="IPR036770">
    <property type="entry name" value="Ankyrin_rpt-contain_sf"/>
</dbReference>
<evidence type="ECO:0000313" key="6">
    <source>
        <dbReference type="Proteomes" id="UP001172673"/>
    </source>
</evidence>
<evidence type="ECO:0000256" key="4">
    <source>
        <dbReference type="SAM" id="MobiDB-lite"/>
    </source>
</evidence>
<protein>
    <recommendedName>
        <fullName evidence="7">Ankyrin</fullName>
    </recommendedName>
</protein>
<evidence type="ECO:0000256" key="3">
    <source>
        <dbReference type="PROSITE-ProRule" id="PRU00023"/>
    </source>
</evidence>
<organism evidence="5 6">
    <name type="scientific">Cladophialophora chaetospira</name>
    <dbReference type="NCBI Taxonomy" id="386627"/>
    <lineage>
        <taxon>Eukaryota</taxon>
        <taxon>Fungi</taxon>
        <taxon>Dikarya</taxon>
        <taxon>Ascomycota</taxon>
        <taxon>Pezizomycotina</taxon>
        <taxon>Eurotiomycetes</taxon>
        <taxon>Chaetothyriomycetidae</taxon>
        <taxon>Chaetothyriales</taxon>
        <taxon>Herpotrichiellaceae</taxon>
        <taxon>Cladophialophora</taxon>
    </lineage>
</organism>
<comment type="caution">
    <text evidence="5">The sequence shown here is derived from an EMBL/GenBank/DDBJ whole genome shotgun (WGS) entry which is preliminary data.</text>
</comment>
<name>A0AA38XB05_9EURO</name>
<dbReference type="PROSITE" id="PS50088">
    <property type="entry name" value="ANK_REPEAT"/>
    <property type="match status" value="1"/>
</dbReference>
<gene>
    <name evidence="5" type="ORF">H2200_006370</name>
</gene>
<reference evidence="5" key="1">
    <citation type="submission" date="2022-10" db="EMBL/GenBank/DDBJ databases">
        <title>Culturing micro-colonial fungi from biological soil crusts in the Mojave desert and describing Neophaeococcomyces mojavensis, and introducing the new genera and species Taxawa tesnikishii.</title>
        <authorList>
            <person name="Kurbessoian T."/>
            <person name="Stajich J.E."/>
        </authorList>
    </citation>
    <scope>NUCLEOTIDE SEQUENCE</scope>
    <source>
        <strain evidence="5">TK_41</strain>
    </source>
</reference>
<feature type="repeat" description="ANK" evidence="3">
    <location>
        <begin position="97"/>
        <end position="134"/>
    </location>
</feature>
<dbReference type="Pfam" id="PF12796">
    <property type="entry name" value="Ank_2"/>
    <property type="match status" value="1"/>
</dbReference>
<evidence type="ECO:0008006" key="7">
    <source>
        <dbReference type="Google" id="ProtNLM"/>
    </source>
</evidence>
<dbReference type="EMBL" id="JAPDRK010000008">
    <property type="protein sequence ID" value="KAJ9610040.1"/>
    <property type="molecule type" value="Genomic_DNA"/>
</dbReference>
<accession>A0AA38XB05</accession>
<dbReference type="PANTHER" id="PTHR24180">
    <property type="entry name" value="CYCLIN-DEPENDENT KINASE INHIBITOR 2C-RELATED"/>
    <property type="match status" value="1"/>
</dbReference>
<dbReference type="Gene3D" id="1.25.40.20">
    <property type="entry name" value="Ankyrin repeat-containing domain"/>
    <property type="match status" value="1"/>
</dbReference>
<keyword evidence="2 3" id="KW-0040">ANK repeat</keyword>